<evidence type="ECO:0000313" key="1">
    <source>
        <dbReference type="EMBL" id="PBK97211.1"/>
    </source>
</evidence>
<proteinExistence type="predicted"/>
<accession>A0A2H3DPR9</accession>
<gene>
    <name evidence="1" type="ORF">ARMGADRAFT_885404</name>
</gene>
<protein>
    <submittedName>
        <fullName evidence="1">Uncharacterized protein</fullName>
    </submittedName>
</protein>
<evidence type="ECO:0000313" key="2">
    <source>
        <dbReference type="Proteomes" id="UP000217790"/>
    </source>
</evidence>
<feature type="non-terminal residue" evidence="1">
    <location>
        <position position="1"/>
    </location>
</feature>
<dbReference type="STRING" id="47427.A0A2H3DPR9"/>
<dbReference type="EMBL" id="KZ293649">
    <property type="protein sequence ID" value="PBK97211.1"/>
    <property type="molecule type" value="Genomic_DNA"/>
</dbReference>
<dbReference type="OMA" id="HICSTWR"/>
<organism evidence="1 2">
    <name type="scientific">Armillaria gallica</name>
    <name type="common">Bulbous honey fungus</name>
    <name type="synonym">Armillaria bulbosa</name>
    <dbReference type="NCBI Taxonomy" id="47427"/>
    <lineage>
        <taxon>Eukaryota</taxon>
        <taxon>Fungi</taxon>
        <taxon>Dikarya</taxon>
        <taxon>Basidiomycota</taxon>
        <taxon>Agaricomycotina</taxon>
        <taxon>Agaricomycetes</taxon>
        <taxon>Agaricomycetidae</taxon>
        <taxon>Agaricales</taxon>
        <taxon>Marasmiineae</taxon>
        <taxon>Physalacriaceae</taxon>
        <taxon>Armillaria</taxon>
    </lineage>
</organism>
<dbReference type="InParanoid" id="A0A2H3DPR9"/>
<dbReference type="Proteomes" id="UP000217790">
    <property type="component" value="Unassembled WGS sequence"/>
</dbReference>
<reference evidence="2" key="1">
    <citation type="journal article" date="2017" name="Nat. Ecol. Evol.">
        <title>Genome expansion and lineage-specific genetic innovations in the forest pathogenic fungi Armillaria.</title>
        <authorList>
            <person name="Sipos G."/>
            <person name="Prasanna A.N."/>
            <person name="Walter M.C."/>
            <person name="O'Connor E."/>
            <person name="Balint B."/>
            <person name="Krizsan K."/>
            <person name="Kiss B."/>
            <person name="Hess J."/>
            <person name="Varga T."/>
            <person name="Slot J."/>
            <person name="Riley R."/>
            <person name="Boka B."/>
            <person name="Rigling D."/>
            <person name="Barry K."/>
            <person name="Lee J."/>
            <person name="Mihaltcheva S."/>
            <person name="LaButti K."/>
            <person name="Lipzen A."/>
            <person name="Waldron R."/>
            <person name="Moloney N.M."/>
            <person name="Sperisen C."/>
            <person name="Kredics L."/>
            <person name="Vagvoelgyi C."/>
            <person name="Patrignani A."/>
            <person name="Fitzpatrick D."/>
            <person name="Nagy I."/>
            <person name="Doyle S."/>
            <person name="Anderson J.B."/>
            <person name="Grigoriev I.V."/>
            <person name="Gueldener U."/>
            <person name="Muensterkoetter M."/>
            <person name="Nagy L.G."/>
        </authorList>
    </citation>
    <scope>NUCLEOTIDE SEQUENCE [LARGE SCALE GENOMIC DNA]</scope>
    <source>
        <strain evidence="2">Ar21-2</strain>
    </source>
</reference>
<sequence>LLAKEASQLNERHNSLTQYVSQCRSLFAPIRRLPRDVLESIFAYVPRSAKNSLDIYSAPWLLAHICSTWRDIVFTTPLLW</sequence>
<dbReference type="OrthoDB" id="3365698at2759"/>
<dbReference type="AlphaFoldDB" id="A0A2H3DPR9"/>
<keyword evidence="2" id="KW-1185">Reference proteome</keyword>
<feature type="non-terminal residue" evidence="1">
    <location>
        <position position="80"/>
    </location>
</feature>
<name>A0A2H3DPR9_ARMGA</name>